<evidence type="ECO:0000313" key="3">
    <source>
        <dbReference type="EMBL" id="CAB4532581.1"/>
    </source>
</evidence>
<dbReference type="AlphaFoldDB" id="A0A6J6B0S8"/>
<name>A0A6J6B0S8_9ZZZZ</name>
<dbReference type="InterPro" id="IPR022742">
    <property type="entry name" value="Hydrolase_4"/>
</dbReference>
<evidence type="ECO:0000259" key="2">
    <source>
        <dbReference type="Pfam" id="PF12146"/>
    </source>
</evidence>
<accession>A0A6J6B0S8</accession>
<protein>
    <submittedName>
        <fullName evidence="3">Unannotated protein</fullName>
    </submittedName>
</protein>
<feature type="region of interest" description="Disordered" evidence="1">
    <location>
        <begin position="1"/>
        <end position="22"/>
    </location>
</feature>
<dbReference type="Gene3D" id="3.40.50.1820">
    <property type="entry name" value="alpha/beta hydrolase"/>
    <property type="match status" value="1"/>
</dbReference>
<dbReference type="InterPro" id="IPR000073">
    <property type="entry name" value="AB_hydrolase_1"/>
</dbReference>
<evidence type="ECO:0000313" key="5">
    <source>
        <dbReference type="EMBL" id="CAB4904633.1"/>
    </source>
</evidence>
<sequence length="307" mass="34305">MPSDSASKTFVQPEGVRRPDRRRKVDAAGVMLSVAEWGDEQAPAILLAHGGFDFAETLNRFAPMLADGGYRVVSWDQRGHGESAWAHLYSWEADIRDAAAVLATLPDEPLPFIGHSKGGSMVMHLANVAPHRVSALVNLDGLPSGNNMPDVSELERTRMQRDEMDRWLAHRRTLSDKQRKPGTVEELAERRGRMNPRMSTEWLQYLVQVGARQDADGWRWKLDPTMRMGGFGPWRPEWSMLRLPGLGVPMLGVMGLEIEVMGWGSRPADVEPYLPPGAQFEGLEGVGHFVHIEQPRLVADLILEFLS</sequence>
<dbReference type="SUPFAM" id="SSF53474">
    <property type="entry name" value="alpha/beta-Hydrolases"/>
    <property type="match status" value="1"/>
</dbReference>
<dbReference type="PANTHER" id="PTHR43194">
    <property type="entry name" value="HYDROLASE ALPHA/BETA FOLD FAMILY"/>
    <property type="match status" value="1"/>
</dbReference>
<dbReference type="EMBL" id="CAEZYU010000109">
    <property type="protein sequence ID" value="CAB4755681.1"/>
    <property type="molecule type" value="Genomic_DNA"/>
</dbReference>
<dbReference type="InterPro" id="IPR000639">
    <property type="entry name" value="Epox_hydrolase-like"/>
</dbReference>
<evidence type="ECO:0000256" key="1">
    <source>
        <dbReference type="SAM" id="MobiDB-lite"/>
    </source>
</evidence>
<evidence type="ECO:0000313" key="4">
    <source>
        <dbReference type="EMBL" id="CAB4755681.1"/>
    </source>
</evidence>
<dbReference type="EMBL" id="CAEZSF010000030">
    <property type="protein sequence ID" value="CAB4532581.1"/>
    <property type="molecule type" value="Genomic_DNA"/>
</dbReference>
<dbReference type="PRINTS" id="PR00111">
    <property type="entry name" value="ABHYDROLASE"/>
</dbReference>
<dbReference type="GO" id="GO:0003824">
    <property type="term" value="F:catalytic activity"/>
    <property type="evidence" value="ECO:0007669"/>
    <property type="project" value="InterPro"/>
</dbReference>
<feature type="compositionally biased region" description="Polar residues" evidence="1">
    <location>
        <begin position="1"/>
        <end position="10"/>
    </location>
</feature>
<organism evidence="3">
    <name type="scientific">freshwater metagenome</name>
    <dbReference type="NCBI Taxonomy" id="449393"/>
    <lineage>
        <taxon>unclassified sequences</taxon>
        <taxon>metagenomes</taxon>
        <taxon>ecological metagenomes</taxon>
    </lineage>
</organism>
<proteinExistence type="predicted"/>
<dbReference type="PANTHER" id="PTHR43194:SF2">
    <property type="entry name" value="PEROXISOMAL MEMBRANE PROTEIN LPX1"/>
    <property type="match status" value="1"/>
</dbReference>
<dbReference type="Pfam" id="PF12146">
    <property type="entry name" value="Hydrolase_4"/>
    <property type="match status" value="1"/>
</dbReference>
<gene>
    <name evidence="3" type="ORF">UFOPK1358_00494</name>
    <name evidence="4" type="ORF">UFOPK2766_01895</name>
    <name evidence="5" type="ORF">UFOPK3519_01025</name>
</gene>
<feature type="domain" description="Serine aminopeptidase S33" evidence="2">
    <location>
        <begin position="43"/>
        <end position="216"/>
    </location>
</feature>
<dbReference type="InterPro" id="IPR029058">
    <property type="entry name" value="AB_hydrolase_fold"/>
</dbReference>
<dbReference type="EMBL" id="CAFBMG010000074">
    <property type="protein sequence ID" value="CAB4904633.1"/>
    <property type="molecule type" value="Genomic_DNA"/>
</dbReference>
<reference evidence="3" key="1">
    <citation type="submission" date="2020-05" db="EMBL/GenBank/DDBJ databases">
        <authorList>
            <person name="Chiriac C."/>
            <person name="Salcher M."/>
            <person name="Ghai R."/>
            <person name="Kavagutti S V."/>
        </authorList>
    </citation>
    <scope>NUCLEOTIDE SEQUENCE</scope>
</reference>
<dbReference type="PRINTS" id="PR00412">
    <property type="entry name" value="EPOXHYDRLASE"/>
</dbReference>
<dbReference type="InterPro" id="IPR050228">
    <property type="entry name" value="Carboxylesterase_BioH"/>
</dbReference>